<comment type="caution">
    <text evidence="2">The sequence shown here is derived from an EMBL/GenBank/DDBJ whole genome shotgun (WGS) entry which is preliminary data.</text>
</comment>
<gene>
    <name evidence="2" type="ORF">E2C01_076967</name>
</gene>
<feature type="region of interest" description="Disordered" evidence="1">
    <location>
        <begin position="61"/>
        <end position="80"/>
    </location>
</feature>
<dbReference type="AlphaFoldDB" id="A0A5B7IJY0"/>
<reference evidence="2 3" key="1">
    <citation type="submission" date="2019-05" db="EMBL/GenBank/DDBJ databases">
        <title>Another draft genome of Portunus trituberculatus and its Hox gene families provides insights of decapod evolution.</title>
        <authorList>
            <person name="Jeong J.-H."/>
            <person name="Song I."/>
            <person name="Kim S."/>
            <person name="Choi T."/>
            <person name="Kim D."/>
            <person name="Ryu S."/>
            <person name="Kim W."/>
        </authorList>
    </citation>
    <scope>NUCLEOTIDE SEQUENCE [LARGE SCALE GENOMIC DNA]</scope>
    <source>
        <tissue evidence="2">Muscle</tissue>
    </source>
</reference>
<sequence length="80" mass="9138">MRVLWRVQGWVCCVGLTWCAALSGTPFSLPQFFTAWSASTSPSHWYSAASVRTLRNHEARQMNKDSDIGEDQERYLKSVK</sequence>
<evidence type="ECO:0000256" key="1">
    <source>
        <dbReference type="SAM" id="MobiDB-lite"/>
    </source>
</evidence>
<dbReference type="Proteomes" id="UP000324222">
    <property type="component" value="Unassembled WGS sequence"/>
</dbReference>
<name>A0A5B7IJY0_PORTR</name>
<protein>
    <submittedName>
        <fullName evidence="2">Uncharacterized protein</fullName>
    </submittedName>
</protein>
<accession>A0A5B7IJY0</accession>
<evidence type="ECO:0000313" key="2">
    <source>
        <dbReference type="EMBL" id="MPC82309.1"/>
    </source>
</evidence>
<keyword evidence="3" id="KW-1185">Reference proteome</keyword>
<proteinExistence type="predicted"/>
<dbReference type="EMBL" id="VSRR010059378">
    <property type="protein sequence ID" value="MPC82309.1"/>
    <property type="molecule type" value="Genomic_DNA"/>
</dbReference>
<evidence type="ECO:0000313" key="3">
    <source>
        <dbReference type="Proteomes" id="UP000324222"/>
    </source>
</evidence>
<organism evidence="2 3">
    <name type="scientific">Portunus trituberculatus</name>
    <name type="common">Swimming crab</name>
    <name type="synonym">Neptunus trituberculatus</name>
    <dbReference type="NCBI Taxonomy" id="210409"/>
    <lineage>
        <taxon>Eukaryota</taxon>
        <taxon>Metazoa</taxon>
        <taxon>Ecdysozoa</taxon>
        <taxon>Arthropoda</taxon>
        <taxon>Crustacea</taxon>
        <taxon>Multicrustacea</taxon>
        <taxon>Malacostraca</taxon>
        <taxon>Eumalacostraca</taxon>
        <taxon>Eucarida</taxon>
        <taxon>Decapoda</taxon>
        <taxon>Pleocyemata</taxon>
        <taxon>Brachyura</taxon>
        <taxon>Eubrachyura</taxon>
        <taxon>Portunoidea</taxon>
        <taxon>Portunidae</taxon>
        <taxon>Portuninae</taxon>
        <taxon>Portunus</taxon>
    </lineage>
</organism>